<dbReference type="CDD" id="cd04486">
    <property type="entry name" value="YhcR_OBF_like"/>
    <property type="match status" value="1"/>
</dbReference>
<organism evidence="1">
    <name type="scientific">marine metagenome</name>
    <dbReference type="NCBI Taxonomy" id="408172"/>
    <lineage>
        <taxon>unclassified sequences</taxon>
        <taxon>metagenomes</taxon>
        <taxon>ecological metagenomes</taxon>
    </lineage>
</organism>
<dbReference type="AlphaFoldDB" id="A0A382IKQ6"/>
<reference evidence="1" key="1">
    <citation type="submission" date="2018-05" db="EMBL/GenBank/DDBJ databases">
        <authorList>
            <person name="Lanie J.A."/>
            <person name="Ng W.-L."/>
            <person name="Kazmierczak K.M."/>
            <person name="Andrzejewski T.M."/>
            <person name="Davidsen T.M."/>
            <person name="Wayne K.J."/>
            <person name="Tettelin H."/>
            <person name="Glass J.I."/>
            <person name="Rusch D."/>
            <person name="Podicherti R."/>
            <person name="Tsui H.-C.T."/>
            <person name="Winkler M.E."/>
        </authorList>
    </citation>
    <scope>NUCLEOTIDE SEQUENCE</scope>
</reference>
<dbReference type="PANTHER" id="PTHR42834">
    <property type="entry name" value="ENDONUCLEASE/EXONUCLEASE/PHOSPHATASE FAMILY PROTEIN (AFU_ORTHOLOGUE AFUA_3G09210)"/>
    <property type="match status" value="1"/>
</dbReference>
<name>A0A382IKQ6_9ZZZZ</name>
<sequence length="443" mass="46019">AVALVNNGTQVDAIIYGSSEDTGLEALLGLPAGTLISNGSSGSSSRVTDGQGGASYANDDWHITASRTPGSTNVVAPPTYTPYTIVEIQTPVSDSDDASQHLDEYVETSGVITGATSYSFYMQDGTADYSGIYVYNSPGTAVVGDNVTVQGVVAESYGLTRIESVADVIINSMGNDVPTATLLTTGSLSEAHEGMLVKVSGECTAVSTNAGSDHWAFKVDDGSGDALVDDQIFSDAETSTTVGSTYDVVGPVNYYYDSFTVNPRDAADVVEAAATTYSVNFAIDMSSTGYPNDDYSSVVINYSPNWFGWGVTLLDEDLDGIYTGTLAGLADGTVAEFVVAVTGNADGWSGWGPQFGAPVMSECDVVQNGTNGNYGFTISGADVNVAYCPGTCEATCPTPPAGLVESFEGDFPPYGWTLYNNVSASNDISQATNYAYDGTSSMM</sequence>
<dbReference type="PANTHER" id="PTHR42834:SF1">
    <property type="entry name" value="ENDONUCLEASE_EXONUCLEASE_PHOSPHATASE FAMILY PROTEIN (AFU_ORTHOLOGUE AFUA_3G09210)"/>
    <property type="match status" value="1"/>
</dbReference>
<proteinExistence type="predicted"/>
<feature type="non-terminal residue" evidence="1">
    <location>
        <position position="1"/>
    </location>
</feature>
<accession>A0A382IKQ6</accession>
<protein>
    <submittedName>
        <fullName evidence="1">Uncharacterized protein</fullName>
    </submittedName>
</protein>
<evidence type="ECO:0000313" key="1">
    <source>
        <dbReference type="EMBL" id="SVB99423.1"/>
    </source>
</evidence>
<feature type="non-terminal residue" evidence="1">
    <location>
        <position position="443"/>
    </location>
</feature>
<gene>
    <name evidence="1" type="ORF">METZ01_LOCUS252277</name>
</gene>
<dbReference type="EMBL" id="UINC01067604">
    <property type="protein sequence ID" value="SVB99423.1"/>
    <property type="molecule type" value="Genomic_DNA"/>
</dbReference>